<proteinExistence type="inferred from homology"/>
<feature type="domain" description="Glycoside hydrolase family 20 catalytic" evidence="5">
    <location>
        <begin position="28"/>
        <end position="238"/>
    </location>
</feature>
<evidence type="ECO:0000256" key="3">
    <source>
        <dbReference type="ARBA" id="ARBA00012663"/>
    </source>
</evidence>
<evidence type="ECO:0000256" key="4">
    <source>
        <dbReference type="ARBA" id="ARBA00022801"/>
    </source>
</evidence>
<dbReference type="AlphaFoldDB" id="X1TUW9"/>
<dbReference type="PANTHER" id="PTHR22600">
    <property type="entry name" value="BETA-HEXOSAMINIDASE"/>
    <property type="match status" value="1"/>
</dbReference>
<dbReference type="GO" id="GO:0005975">
    <property type="term" value="P:carbohydrate metabolic process"/>
    <property type="evidence" value="ECO:0007669"/>
    <property type="project" value="InterPro"/>
</dbReference>
<keyword evidence="4" id="KW-0378">Hydrolase</keyword>
<comment type="catalytic activity">
    <reaction evidence="1">
        <text>Hydrolysis of terminal non-reducing N-acetyl-D-hexosamine residues in N-acetyl-beta-D-hexosaminides.</text>
        <dbReference type="EC" id="3.2.1.52"/>
    </reaction>
</comment>
<dbReference type="InterPro" id="IPR015883">
    <property type="entry name" value="Glyco_hydro_20_cat"/>
</dbReference>
<gene>
    <name evidence="6" type="ORF">S12H4_38332</name>
</gene>
<evidence type="ECO:0000256" key="1">
    <source>
        <dbReference type="ARBA" id="ARBA00001231"/>
    </source>
</evidence>
<evidence type="ECO:0000256" key="2">
    <source>
        <dbReference type="ARBA" id="ARBA00006285"/>
    </source>
</evidence>
<dbReference type="GO" id="GO:0016020">
    <property type="term" value="C:membrane"/>
    <property type="evidence" value="ECO:0007669"/>
    <property type="project" value="TreeGrafter"/>
</dbReference>
<dbReference type="Pfam" id="PF00728">
    <property type="entry name" value="Glyco_hydro_20"/>
    <property type="match status" value="1"/>
</dbReference>
<organism evidence="6">
    <name type="scientific">marine sediment metagenome</name>
    <dbReference type="NCBI Taxonomy" id="412755"/>
    <lineage>
        <taxon>unclassified sequences</taxon>
        <taxon>metagenomes</taxon>
        <taxon>ecological metagenomes</taxon>
    </lineage>
</organism>
<evidence type="ECO:0000313" key="6">
    <source>
        <dbReference type="EMBL" id="GAI91355.1"/>
    </source>
</evidence>
<protein>
    <recommendedName>
        <fullName evidence="3">beta-N-acetylhexosaminidase</fullName>
        <ecNumber evidence="3">3.2.1.52</ecNumber>
    </recommendedName>
</protein>
<dbReference type="InterPro" id="IPR025705">
    <property type="entry name" value="Beta_hexosaminidase_sua/sub"/>
</dbReference>
<name>X1TUW9_9ZZZZ</name>
<dbReference type="Gene3D" id="3.20.20.80">
    <property type="entry name" value="Glycosidases"/>
    <property type="match status" value="1"/>
</dbReference>
<dbReference type="PANTHER" id="PTHR22600:SF57">
    <property type="entry name" value="BETA-N-ACETYLHEXOSAMINIDASE"/>
    <property type="match status" value="1"/>
</dbReference>
<dbReference type="EMBL" id="BARW01023063">
    <property type="protein sequence ID" value="GAI91355.1"/>
    <property type="molecule type" value="Genomic_DNA"/>
</dbReference>
<dbReference type="GO" id="GO:0030203">
    <property type="term" value="P:glycosaminoglycan metabolic process"/>
    <property type="evidence" value="ECO:0007669"/>
    <property type="project" value="TreeGrafter"/>
</dbReference>
<dbReference type="GO" id="GO:0004563">
    <property type="term" value="F:beta-N-acetylhexosaminidase activity"/>
    <property type="evidence" value="ECO:0007669"/>
    <property type="project" value="UniProtKB-EC"/>
</dbReference>
<dbReference type="InterPro" id="IPR017853">
    <property type="entry name" value="GH"/>
</dbReference>
<sequence length="246" mass="29271">MQTLLQLFKQDSKVRRGKAVDYPLIGVRGFMLDVARDFFEVDYIESIIRKLAWMKMNFIHIHFTDREAFRLKSDLFPGLAHPTEHYTKEDIRRLQDYAAKYHVMLIPEIEMPAHASSYTDYNPFLAFDCPSMRVGHKVTDNFEASDQADWMFTLDITRREVRTWLKAVLDEWIPLFDAPHFHIGGDEWQYDANKYACPELMEATRKAGYEYPGDLFVEFTNEMNDWVKSHGKITHIWNWWRFSPDK</sequence>
<dbReference type="SUPFAM" id="SSF51445">
    <property type="entry name" value="(Trans)glycosidases"/>
    <property type="match status" value="1"/>
</dbReference>
<feature type="non-terminal residue" evidence="6">
    <location>
        <position position="246"/>
    </location>
</feature>
<comment type="caution">
    <text evidence="6">The sequence shown here is derived from an EMBL/GenBank/DDBJ whole genome shotgun (WGS) entry which is preliminary data.</text>
</comment>
<dbReference type="EC" id="3.2.1.52" evidence="3"/>
<comment type="similarity">
    <text evidence="2">Belongs to the glycosyl hydrolase 20 family.</text>
</comment>
<evidence type="ECO:0000259" key="5">
    <source>
        <dbReference type="Pfam" id="PF00728"/>
    </source>
</evidence>
<reference evidence="6" key="1">
    <citation type="journal article" date="2014" name="Front. Microbiol.">
        <title>High frequency of phylogenetically diverse reductive dehalogenase-homologous genes in deep subseafloor sedimentary metagenomes.</title>
        <authorList>
            <person name="Kawai M."/>
            <person name="Futagami T."/>
            <person name="Toyoda A."/>
            <person name="Takaki Y."/>
            <person name="Nishi S."/>
            <person name="Hori S."/>
            <person name="Arai W."/>
            <person name="Tsubouchi T."/>
            <person name="Morono Y."/>
            <person name="Uchiyama I."/>
            <person name="Ito T."/>
            <person name="Fujiyama A."/>
            <person name="Inagaki F."/>
            <person name="Takami H."/>
        </authorList>
    </citation>
    <scope>NUCLEOTIDE SEQUENCE</scope>
    <source>
        <strain evidence="6">Expedition CK06-06</strain>
    </source>
</reference>
<dbReference type="PRINTS" id="PR00738">
    <property type="entry name" value="GLHYDRLASE20"/>
</dbReference>
<accession>X1TUW9</accession>